<gene>
    <name evidence="1" type="ORF">EQP59_02315</name>
</gene>
<proteinExistence type="predicted"/>
<dbReference type="AlphaFoldDB" id="A0A3R5UTP6"/>
<name>A0A3R5UTP6_ORNRH</name>
<dbReference type="RefSeq" id="WP_018676516.1">
    <property type="nucleotide sequence ID" value="NZ_CP035107.1"/>
</dbReference>
<sequence length="76" mass="8579">MSKILTIEVNPNTKKGKAFLEIVDLFRNQSGVKVVNIDQEIPTKTAQSKASFIEKISQETNKKLTKRLLAEHNIVL</sequence>
<dbReference type="OrthoDB" id="827255at2"/>
<dbReference type="Proteomes" id="UP000287701">
    <property type="component" value="Chromosome"/>
</dbReference>
<evidence type="ECO:0000313" key="2">
    <source>
        <dbReference type="Proteomes" id="UP000287701"/>
    </source>
</evidence>
<organism evidence="1 2">
    <name type="scientific">Ornithobacterium rhinotracheale</name>
    <dbReference type="NCBI Taxonomy" id="28251"/>
    <lineage>
        <taxon>Bacteria</taxon>
        <taxon>Pseudomonadati</taxon>
        <taxon>Bacteroidota</taxon>
        <taxon>Flavobacteriia</taxon>
        <taxon>Flavobacteriales</taxon>
        <taxon>Weeksellaceae</taxon>
        <taxon>Ornithobacterium</taxon>
    </lineage>
</organism>
<protein>
    <submittedName>
        <fullName evidence="1">Uncharacterized protein</fullName>
    </submittedName>
</protein>
<reference evidence="1 2" key="1">
    <citation type="submission" date="2019-01" db="EMBL/GenBank/DDBJ databases">
        <title>Whole Genome of Ornithobacterium rhinotracheale FARPER-174b.</title>
        <authorList>
            <person name="Tataje-Lavanda L.A."/>
            <person name="Montalvan A."/>
            <person name="Montesinos R."/>
            <person name="Zimic M."/>
            <person name="Fernandez-Sanchez M."/>
            <person name="Fernandez-Diaz M."/>
        </authorList>
    </citation>
    <scope>NUCLEOTIDE SEQUENCE [LARGE SCALE GENOMIC DNA]</scope>
    <source>
        <strain evidence="1 2">FARPER-174b</strain>
    </source>
</reference>
<accession>A0A3R5UTP6</accession>
<dbReference type="EMBL" id="CP035107">
    <property type="protein sequence ID" value="QAR30275.1"/>
    <property type="molecule type" value="Genomic_DNA"/>
</dbReference>
<evidence type="ECO:0000313" key="1">
    <source>
        <dbReference type="EMBL" id="QAR30275.1"/>
    </source>
</evidence>